<dbReference type="AlphaFoldDB" id="A0A2P2MUP9"/>
<evidence type="ECO:0000313" key="1">
    <source>
        <dbReference type="EMBL" id="MBX33938.1"/>
    </source>
</evidence>
<protein>
    <submittedName>
        <fullName evidence="1">ATP synthase subunit 9</fullName>
    </submittedName>
</protein>
<name>A0A2P2MUP9_RHIMU</name>
<proteinExistence type="predicted"/>
<dbReference type="EMBL" id="GGEC01053454">
    <property type="protein sequence ID" value="MBX33938.1"/>
    <property type="molecule type" value="Transcribed_RNA"/>
</dbReference>
<sequence>MLSVGQQPTQVTISVGQTTNTKSLLGEQLKKKKALLDWGLEQDSFFYCEKGRSRLSAIVSSKRDQSNSNCHFPFIEGNFWNVLSRFLPFIVLSALGNPESYPIYYPLETGTLFTLQTYTGVETAFKETGTIEGEQEEEGTTLRGGCKETASATSFLATECNSLELSIVLKEVSTVSFIANKPESGSAATCSENMP</sequence>
<accession>A0A2P2MUP9</accession>
<reference evidence="1" key="1">
    <citation type="submission" date="2018-02" db="EMBL/GenBank/DDBJ databases">
        <title>Rhizophora mucronata_Transcriptome.</title>
        <authorList>
            <person name="Meera S.P."/>
            <person name="Sreeshan A."/>
            <person name="Augustine A."/>
        </authorList>
    </citation>
    <scope>NUCLEOTIDE SEQUENCE</scope>
    <source>
        <tissue evidence="1">Leaf</tissue>
    </source>
</reference>
<organism evidence="1">
    <name type="scientific">Rhizophora mucronata</name>
    <name type="common">Asiatic mangrove</name>
    <dbReference type="NCBI Taxonomy" id="61149"/>
    <lineage>
        <taxon>Eukaryota</taxon>
        <taxon>Viridiplantae</taxon>
        <taxon>Streptophyta</taxon>
        <taxon>Embryophyta</taxon>
        <taxon>Tracheophyta</taxon>
        <taxon>Spermatophyta</taxon>
        <taxon>Magnoliopsida</taxon>
        <taxon>eudicotyledons</taxon>
        <taxon>Gunneridae</taxon>
        <taxon>Pentapetalae</taxon>
        <taxon>rosids</taxon>
        <taxon>fabids</taxon>
        <taxon>Malpighiales</taxon>
        <taxon>Rhizophoraceae</taxon>
        <taxon>Rhizophora</taxon>
    </lineage>
</organism>